<evidence type="ECO:0000313" key="3">
    <source>
        <dbReference type="Proteomes" id="UP000001064"/>
    </source>
</evidence>
<dbReference type="InterPro" id="IPR008615">
    <property type="entry name" value="FNIP"/>
</dbReference>
<dbReference type="PANTHER" id="PTHR32134:SF169">
    <property type="entry name" value="FNIP REPEAT-CONTAINING PROTEIN-RELATED"/>
    <property type="match status" value="1"/>
</dbReference>
<dbReference type="KEGG" id="dpp:DICPUDRAFT_155444"/>
<dbReference type="GeneID" id="10508690"/>
<dbReference type="eggNOG" id="ENOG502SDSN">
    <property type="taxonomic scope" value="Eukaryota"/>
</dbReference>
<reference evidence="3" key="1">
    <citation type="journal article" date="2011" name="Genome Biol.">
        <title>Comparative genomics of the social amoebae Dictyostelium discoideum and Dictyostelium purpureum.</title>
        <authorList>
            <consortium name="US DOE Joint Genome Institute (JGI-PGF)"/>
            <person name="Sucgang R."/>
            <person name="Kuo A."/>
            <person name="Tian X."/>
            <person name="Salerno W."/>
            <person name="Parikh A."/>
            <person name="Feasley C.L."/>
            <person name="Dalin E."/>
            <person name="Tu H."/>
            <person name="Huang E."/>
            <person name="Barry K."/>
            <person name="Lindquist E."/>
            <person name="Shapiro H."/>
            <person name="Bruce D."/>
            <person name="Schmutz J."/>
            <person name="Salamov A."/>
            <person name="Fey P."/>
            <person name="Gaudet P."/>
            <person name="Anjard C."/>
            <person name="Babu M.M."/>
            <person name="Basu S."/>
            <person name="Bushmanova Y."/>
            <person name="van der Wel H."/>
            <person name="Katoh-Kurasawa M."/>
            <person name="Dinh C."/>
            <person name="Coutinho P.M."/>
            <person name="Saito T."/>
            <person name="Elias M."/>
            <person name="Schaap P."/>
            <person name="Kay R.R."/>
            <person name="Henrissat B."/>
            <person name="Eichinger L."/>
            <person name="Rivero F."/>
            <person name="Putnam N.H."/>
            <person name="West C.M."/>
            <person name="Loomis W.F."/>
            <person name="Chisholm R.L."/>
            <person name="Shaulsky G."/>
            <person name="Strassmann J.E."/>
            <person name="Queller D.C."/>
            <person name="Kuspa A."/>
            <person name="Grigoriev I.V."/>
        </authorList>
    </citation>
    <scope>NUCLEOTIDE SEQUENCE [LARGE SCALE GENOMIC DNA]</scope>
    <source>
        <strain evidence="3">QSDP1</strain>
    </source>
</reference>
<evidence type="ECO:0008006" key="4">
    <source>
        <dbReference type="Google" id="ProtNLM"/>
    </source>
</evidence>
<dbReference type="FunCoup" id="F0ZU15">
    <property type="interactions" value="5"/>
</dbReference>
<keyword evidence="1" id="KW-0677">Repeat</keyword>
<dbReference type="Proteomes" id="UP000001064">
    <property type="component" value="Unassembled WGS sequence"/>
</dbReference>
<dbReference type="AlphaFoldDB" id="F0ZU15"/>
<organism evidence="2 3">
    <name type="scientific">Dictyostelium purpureum</name>
    <name type="common">Slime mold</name>
    <dbReference type="NCBI Taxonomy" id="5786"/>
    <lineage>
        <taxon>Eukaryota</taxon>
        <taxon>Amoebozoa</taxon>
        <taxon>Evosea</taxon>
        <taxon>Eumycetozoa</taxon>
        <taxon>Dictyostelia</taxon>
        <taxon>Dictyosteliales</taxon>
        <taxon>Dictyosteliaceae</taxon>
        <taxon>Dictyostelium</taxon>
    </lineage>
</organism>
<dbReference type="EMBL" id="GL871186">
    <property type="protein sequence ID" value="EGC32577.1"/>
    <property type="molecule type" value="Genomic_DNA"/>
</dbReference>
<dbReference type="Pfam" id="PF05725">
    <property type="entry name" value="FNIP"/>
    <property type="match status" value="1"/>
</dbReference>
<sequence length="604" mass="70033">MNIKDNIDNCLYNNSNIENNDIENNNIENNNIDEVLNKNNNNKINNKVYFEIIWKNIYLKGLIIYHLRIFNIHYSKKYFNSLNNFDGFQYKHYCRSVSLSGDDDGSDNPLKLITRNIDTIYYYFNTFKESTRIPCWVEKFGVNISSVEFSKVLFRELRDSNIKKLILDFKEGIYPPQISCFTMLPKNLTSLKTIFYPYTINKGMLPCGLKTLVIDHNNHIPIGEASLPDSLEFLTVKSDIPYPLTLNKTIVFPKGLVVLELKCFSEVESDFKFPKSLKTLEIICRGTFNSTLPNCLKVLKFSVDDINLNTSSTKEPIQLPPNLEKLDIHLGNSNQFINNHQMIPSKNCKSLKYLKINCTQINDTEGDSIFPNSIETLIITGACFQIKPNMLPRNLKSLSFEKPYNYPLVEDGLFPETLTHLTFYEFNQKIGANVFPENLKLLDLGIGSNYKLHEHSIPLGLLDLKIRYQNYTYLLFLKDRPNLIISTYYYRQFIEYLCPKQLRILKPSSDVDIDLSVLQLNDKSNLELLEIPSLFNYKIYQKDLPTNNNIKTLIIGDHFINPLDLDLFPNLELLVVGESNPSIKYSHNITKSKLKQINVLHYLY</sequence>
<dbReference type="InterPro" id="IPR032675">
    <property type="entry name" value="LRR_dom_sf"/>
</dbReference>
<dbReference type="Gene3D" id="3.80.10.10">
    <property type="entry name" value="Ribonuclease Inhibitor"/>
    <property type="match status" value="1"/>
</dbReference>
<keyword evidence="3" id="KW-1185">Reference proteome</keyword>
<dbReference type="VEuPathDB" id="AmoebaDB:DICPUDRAFT_155444"/>
<dbReference type="InterPro" id="IPR051251">
    <property type="entry name" value="STK_FNIP-Repeat"/>
</dbReference>
<accession>F0ZU15</accession>
<evidence type="ECO:0000313" key="2">
    <source>
        <dbReference type="EMBL" id="EGC32577.1"/>
    </source>
</evidence>
<dbReference type="InParanoid" id="F0ZU15"/>
<proteinExistence type="predicted"/>
<gene>
    <name evidence="2" type="ORF">DICPUDRAFT_155444</name>
</gene>
<name>F0ZU15_DICPU</name>
<dbReference type="PANTHER" id="PTHR32134">
    <property type="entry name" value="FNIP REPEAT-CONTAINING PROTEIN"/>
    <property type="match status" value="1"/>
</dbReference>
<evidence type="ECO:0000256" key="1">
    <source>
        <dbReference type="ARBA" id="ARBA00022737"/>
    </source>
</evidence>
<dbReference type="RefSeq" id="XP_003290914.1">
    <property type="nucleotide sequence ID" value="XM_003290866.1"/>
</dbReference>
<protein>
    <recommendedName>
        <fullName evidence="4">FNIP repeat-containing protein</fullName>
    </recommendedName>
</protein>